<dbReference type="InterPro" id="IPR057506">
    <property type="entry name" value="C2_GPCPD1"/>
</dbReference>
<dbReference type="EMBL" id="JAZAVJ010000153">
    <property type="protein sequence ID" value="KAK7409373.1"/>
    <property type="molecule type" value="Genomic_DNA"/>
</dbReference>
<name>A0ABR1GW85_9HYPO</name>
<feature type="domain" description="GPCPD1-like C2" evidence="1">
    <location>
        <begin position="136"/>
        <end position="207"/>
    </location>
</feature>
<accession>A0ABR1GW85</accession>
<gene>
    <name evidence="2" type="primary">GDE1_2</name>
    <name evidence="2" type="ORF">QQX98_008435</name>
</gene>
<dbReference type="EC" id="3.1.4.46" evidence="2"/>
<organism evidence="2 3">
    <name type="scientific">Neonectria punicea</name>
    <dbReference type="NCBI Taxonomy" id="979145"/>
    <lineage>
        <taxon>Eukaryota</taxon>
        <taxon>Fungi</taxon>
        <taxon>Dikarya</taxon>
        <taxon>Ascomycota</taxon>
        <taxon>Pezizomycotina</taxon>
        <taxon>Sordariomycetes</taxon>
        <taxon>Hypocreomycetidae</taxon>
        <taxon>Hypocreales</taxon>
        <taxon>Nectriaceae</taxon>
        <taxon>Neonectria</taxon>
    </lineage>
</organism>
<dbReference type="Pfam" id="PF25329">
    <property type="entry name" value="C2_GDE1"/>
    <property type="match status" value="1"/>
</dbReference>
<reference evidence="2 3" key="1">
    <citation type="journal article" date="2025" name="Microbiol. Resour. Announc.">
        <title>Draft genome sequences for Neonectria magnoliae and Neonectria punicea, canker pathogens of Liriodendron tulipifera and Acer saccharum in West Virginia.</title>
        <authorList>
            <person name="Petronek H.M."/>
            <person name="Kasson M.T."/>
            <person name="Metheny A.M."/>
            <person name="Stauder C.M."/>
            <person name="Lovett B."/>
            <person name="Lynch S.C."/>
            <person name="Garnas J.R."/>
            <person name="Kasson L.R."/>
            <person name="Stajich J.E."/>
        </authorList>
    </citation>
    <scope>NUCLEOTIDE SEQUENCE [LARGE SCALE GENOMIC DNA]</scope>
    <source>
        <strain evidence="2 3">NRRL 64653</strain>
    </source>
</reference>
<evidence type="ECO:0000259" key="1">
    <source>
        <dbReference type="Pfam" id="PF25329"/>
    </source>
</evidence>
<keyword evidence="2" id="KW-0378">Hydrolase</keyword>
<evidence type="ECO:0000313" key="3">
    <source>
        <dbReference type="Proteomes" id="UP001498476"/>
    </source>
</evidence>
<dbReference type="GO" id="GO:0008889">
    <property type="term" value="F:glycerophosphodiester phosphodiesterase activity"/>
    <property type="evidence" value="ECO:0007669"/>
    <property type="project" value="UniProtKB-EC"/>
</dbReference>
<protein>
    <submittedName>
        <fullName evidence="2">Glycerophosphocholine phosphodiesterase</fullName>
        <ecNumber evidence="2">3.1.4.46</ecNumber>
    </submittedName>
</protein>
<comment type="caution">
    <text evidence="2">The sequence shown here is derived from an EMBL/GenBank/DDBJ whole genome shotgun (WGS) entry which is preliminary data.</text>
</comment>
<proteinExistence type="predicted"/>
<evidence type="ECO:0000313" key="2">
    <source>
        <dbReference type="EMBL" id="KAK7409373.1"/>
    </source>
</evidence>
<dbReference type="Proteomes" id="UP001498476">
    <property type="component" value="Unassembled WGS sequence"/>
</dbReference>
<sequence>MQLVWASTECLVEHSDLLATAISSEFLDIAIRLTQEELKHFFRLALTPASLITKDGSPMITLRTGATKQHFEASILPRRSPINSVIFVYLGTLDLFEETSEIDLAPYRRRISPAQMPDTCLDLSIYLVGAAANKSTSDPDSAAIAFKITSLLEKKPIGTGVALLGSLKEGLGANRESRVRDFTIPLVSDQYGHVGTVVFTFLVARPYHGPDFPPSIPQTLDRKSTSTLGGHCGNGQNDNSACLQVGENKLQSFRTAIDHGADGLEFGETKVAKLRPFL</sequence>
<dbReference type="PANTHER" id="PTHR22958">
    <property type="entry name" value="GLYCEROPHOSPHORYL DIESTER PHOSPHODIESTERASE"/>
    <property type="match status" value="1"/>
</dbReference>
<keyword evidence="3" id="KW-1185">Reference proteome</keyword>
<dbReference type="InterPro" id="IPR051578">
    <property type="entry name" value="GDPD"/>
</dbReference>
<dbReference type="PANTHER" id="PTHR22958:SF1">
    <property type="entry name" value="GLYCEROPHOSPHOCHOLINE PHOSPHODIESTERASE GPCPD1"/>
    <property type="match status" value="1"/>
</dbReference>